<accession>A0A078AJA5</accession>
<dbReference type="AlphaFoldDB" id="A0A078AJA5"/>
<protein>
    <submittedName>
        <fullName evidence="2">Uncharacterized protein</fullName>
    </submittedName>
</protein>
<evidence type="ECO:0000313" key="2">
    <source>
        <dbReference type="EMBL" id="CDW82385.1"/>
    </source>
</evidence>
<keyword evidence="4" id="KW-1185">Reference proteome</keyword>
<feature type="coiled-coil region" evidence="1">
    <location>
        <begin position="181"/>
        <end position="235"/>
    </location>
</feature>
<proteinExistence type="predicted"/>
<sequence length="257" mass="30511">MNQPQLQGINVHALAQKCKSKKELYNFLTQDCQAFLPKIESTNIYFFKQIFRAQKDVSIIEHNSLLLQYLRRDQVKVSAVPQIEGLTVHDFLQFAKLNPQHLKYLPDERDWVHLDRQWICDVLYTLDPDEIQTKINSAQQNRKERLEQNRDLVVEMRPEFADALNRCLNFSTERGKSANLMKDSSKRKRKANEIREVVEEEKQLRNDKHTYLQEAKRLKDQQSNFQDELIVLKRDKDALMDLFEANNLGNQVEEFKF</sequence>
<gene>
    <name evidence="2" type="primary">Contig4190.g4487</name>
    <name evidence="3" type="synonym">Contig4190.g4490</name>
    <name evidence="2" type="ORF">STYLEM_11417</name>
    <name evidence="3" type="ORF">STYLEM_11420</name>
</gene>
<name>A0A078AJA5_STYLE</name>
<organism evidence="2 4">
    <name type="scientific">Stylonychia lemnae</name>
    <name type="common">Ciliate</name>
    <dbReference type="NCBI Taxonomy" id="5949"/>
    <lineage>
        <taxon>Eukaryota</taxon>
        <taxon>Sar</taxon>
        <taxon>Alveolata</taxon>
        <taxon>Ciliophora</taxon>
        <taxon>Intramacronucleata</taxon>
        <taxon>Spirotrichea</taxon>
        <taxon>Stichotrichia</taxon>
        <taxon>Sporadotrichida</taxon>
        <taxon>Oxytrichidae</taxon>
        <taxon>Stylonychinae</taxon>
        <taxon>Stylonychia</taxon>
    </lineage>
</organism>
<dbReference type="Proteomes" id="UP000039865">
    <property type="component" value="Unassembled WGS sequence"/>
</dbReference>
<dbReference type="EMBL" id="CCKQ01010870">
    <property type="protein sequence ID" value="CDW82385.1"/>
    <property type="molecule type" value="Genomic_DNA"/>
</dbReference>
<dbReference type="EMBL" id="CCKQ01010870">
    <property type="protein sequence ID" value="CDW82388.1"/>
    <property type="molecule type" value="Genomic_DNA"/>
</dbReference>
<reference evidence="2 4" key="1">
    <citation type="submission" date="2014-06" db="EMBL/GenBank/DDBJ databases">
        <authorList>
            <person name="Swart Estienne"/>
        </authorList>
    </citation>
    <scope>NUCLEOTIDE SEQUENCE [LARGE SCALE GENOMIC DNA]</scope>
    <source>
        <strain evidence="2 4">130c</strain>
    </source>
</reference>
<evidence type="ECO:0000313" key="3">
    <source>
        <dbReference type="EMBL" id="CDW82388.1"/>
    </source>
</evidence>
<keyword evidence="1" id="KW-0175">Coiled coil</keyword>
<evidence type="ECO:0000313" key="4">
    <source>
        <dbReference type="Proteomes" id="UP000039865"/>
    </source>
</evidence>
<evidence type="ECO:0000256" key="1">
    <source>
        <dbReference type="SAM" id="Coils"/>
    </source>
</evidence>